<protein>
    <submittedName>
        <fullName evidence="2">Uncharacterized protein</fullName>
    </submittedName>
</protein>
<gene>
    <name evidence="2" type="ORF">CXQ87_004547</name>
</gene>
<organism evidence="2 3">
    <name type="scientific">Candidozyma duobushaemuli</name>
    <dbReference type="NCBI Taxonomy" id="1231522"/>
    <lineage>
        <taxon>Eukaryota</taxon>
        <taxon>Fungi</taxon>
        <taxon>Dikarya</taxon>
        <taxon>Ascomycota</taxon>
        <taxon>Saccharomycotina</taxon>
        <taxon>Pichiomycetes</taxon>
        <taxon>Metschnikowiaceae</taxon>
        <taxon>Candidozyma</taxon>
    </lineage>
</organism>
<sequence length="492" mass="56426">MTFEKKPTRNGKNRSSNPATPQPSKSKRGRKNQKTTKKPEPKSDENEFPTEWIGLSPKSVDPNFSDPHENHQDNMSYLLRQAMVGYEDASYFTQNQVKQIVTQGASKETVCSELNDLPHNSITYKMDVSNVSGMSDYEMTAILRRFGWQSYKEAKLRWEELRPDYVKAFGRLSLGKEHPEKRNREMLSEDNESESRPRRLQNDTREELKKAAAEAISSVLIGNARVIGSKVHFSGALETSCIKTIYASLSGEGTNDYLPPETGQITESIIQLVHEQQFVDPQDESRHFSLRKSPKSENFLWVVVLHRRPFPPKMSFKDLHLQPVDSITSWEELPHQDDKTEFCYSNVQINLVSGKIPPKRGTVEVYLTNLKYNKEDYRDYRISIEEFEEFVSASSVIPREGLFEFAIAHAAAHEKWYEKCIKKYSSYAPKSIVPDEAEMSCSIKFCAKYCSICYTTDHSLVECKLRGCSNCGDKKGKEREESVPDDLKGYTR</sequence>
<feature type="region of interest" description="Disordered" evidence="1">
    <location>
        <begin position="472"/>
        <end position="492"/>
    </location>
</feature>
<feature type="compositionally biased region" description="Basic residues" evidence="1">
    <location>
        <begin position="25"/>
        <end position="36"/>
    </location>
</feature>
<dbReference type="Proteomes" id="UP000244406">
    <property type="component" value="Unassembled WGS sequence"/>
</dbReference>
<feature type="compositionally biased region" description="Polar residues" evidence="1">
    <location>
        <begin position="13"/>
        <end position="24"/>
    </location>
</feature>
<feature type="region of interest" description="Disordered" evidence="1">
    <location>
        <begin position="1"/>
        <end position="71"/>
    </location>
</feature>
<reference evidence="2 3" key="1">
    <citation type="submission" date="2017-12" db="EMBL/GenBank/DDBJ databases">
        <title>Genome Sequence of the Amphotericin B-resistant Candida duobushaemulonii strain, B09383.</title>
        <authorList>
            <person name="Chow N.A."/>
            <person name="Gade L."/>
            <person name="Batra D."/>
            <person name="Rowe L.A."/>
            <person name="Loparev V.N."/>
            <person name="Litvintseva A.P."/>
        </authorList>
    </citation>
    <scope>NUCLEOTIDE SEQUENCE [LARGE SCALE GENOMIC DNA]</scope>
    <source>
        <strain evidence="2 3">B09383</strain>
    </source>
</reference>
<dbReference type="EMBL" id="PKFP01000006">
    <property type="protein sequence ID" value="PVH16989.1"/>
    <property type="molecule type" value="Genomic_DNA"/>
</dbReference>
<evidence type="ECO:0000313" key="3">
    <source>
        <dbReference type="Proteomes" id="UP000244406"/>
    </source>
</evidence>
<dbReference type="RefSeq" id="XP_025337929.1">
    <property type="nucleotide sequence ID" value="XM_025482986.1"/>
</dbReference>
<dbReference type="VEuPathDB" id="FungiDB:CXQ87_004547"/>
<proteinExistence type="predicted"/>
<keyword evidence="3" id="KW-1185">Reference proteome</keyword>
<feature type="region of interest" description="Disordered" evidence="1">
    <location>
        <begin position="177"/>
        <end position="204"/>
    </location>
</feature>
<dbReference type="AlphaFoldDB" id="A0A2V1AG56"/>
<evidence type="ECO:0000313" key="2">
    <source>
        <dbReference type="EMBL" id="PVH16989.1"/>
    </source>
</evidence>
<accession>A0A2V1AG56</accession>
<name>A0A2V1AG56_9ASCO</name>
<comment type="caution">
    <text evidence="2">The sequence shown here is derived from an EMBL/GenBank/DDBJ whole genome shotgun (WGS) entry which is preliminary data.</text>
</comment>
<dbReference type="GeneID" id="37004546"/>
<evidence type="ECO:0000256" key="1">
    <source>
        <dbReference type="SAM" id="MobiDB-lite"/>
    </source>
</evidence>